<feature type="transmembrane region" description="Helical" evidence="1">
    <location>
        <begin position="122"/>
        <end position="144"/>
    </location>
</feature>
<evidence type="ECO:0000313" key="4">
    <source>
        <dbReference type="Proteomes" id="UP001497623"/>
    </source>
</evidence>
<proteinExistence type="predicted"/>
<feature type="transmembrane region" description="Helical" evidence="1">
    <location>
        <begin position="200"/>
        <end position="222"/>
    </location>
</feature>
<organism evidence="3 4">
    <name type="scientific">Meganyctiphanes norvegica</name>
    <name type="common">Northern krill</name>
    <name type="synonym">Thysanopoda norvegica</name>
    <dbReference type="NCBI Taxonomy" id="48144"/>
    <lineage>
        <taxon>Eukaryota</taxon>
        <taxon>Metazoa</taxon>
        <taxon>Ecdysozoa</taxon>
        <taxon>Arthropoda</taxon>
        <taxon>Crustacea</taxon>
        <taxon>Multicrustacea</taxon>
        <taxon>Malacostraca</taxon>
        <taxon>Eumalacostraca</taxon>
        <taxon>Eucarida</taxon>
        <taxon>Euphausiacea</taxon>
        <taxon>Euphausiidae</taxon>
        <taxon>Meganyctiphanes</taxon>
    </lineage>
</organism>
<name>A0AAV2R8Y0_MEGNR</name>
<keyword evidence="2" id="KW-0732">Signal</keyword>
<sequence length="239" mass="27232">MYFPVLSTCISILPLVFLRFICDFTEKSISSTFISSIMPLLSNFSIYSETSFLLHKMVPKGDMYLTVLRPLEEPCVNLYTLRCQPSGMYFPVLSTCISILPDAFLFICFMCDLHEKSISFTFISSIMSLLFNFSIYSEVCVLLIKVLPKGDMYLTTYRPSWTPCVNLYTLRCQPSGMYFPVLSTFISILPTFFSILSKGLLYFIVPLLFLLMPGLSCLSNFLSEMLPPICLLSFELLSL</sequence>
<accession>A0AAV2R8Y0</accession>
<protein>
    <submittedName>
        <fullName evidence="3">Uncharacterized protein</fullName>
    </submittedName>
</protein>
<keyword evidence="1" id="KW-0812">Transmembrane</keyword>
<gene>
    <name evidence="3" type="ORF">MNOR_LOCUS22221</name>
</gene>
<dbReference type="AlphaFoldDB" id="A0AAV2R8Y0"/>
<evidence type="ECO:0000313" key="3">
    <source>
        <dbReference type="EMBL" id="CAL4120936.1"/>
    </source>
</evidence>
<feature type="transmembrane region" description="Helical" evidence="1">
    <location>
        <begin position="88"/>
        <end position="110"/>
    </location>
</feature>
<feature type="signal peptide" evidence="2">
    <location>
        <begin position="1"/>
        <end position="18"/>
    </location>
</feature>
<dbReference type="EMBL" id="CAXKWB010018525">
    <property type="protein sequence ID" value="CAL4120936.1"/>
    <property type="molecule type" value="Genomic_DNA"/>
</dbReference>
<keyword evidence="1" id="KW-0472">Membrane</keyword>
<evidence type="ECO:0000256" key="1">
    <source>
        <dbReference type="SAM" id="Phobius"/>
    </source>
</evidence>
<feature type="chain" id="PRO_5043483608" evidence="2">
    <location>
        <begin position="19"/>
        <end position="239"/>
    </location>
</feature>
<comment type="caution">
    <text evidence="3">The sequence shown here is derived from an EMBL/GenBank/DDBJ whole genome shotgun (WGS) entry which is preliminary data.</text>
</comment>
<keyword evidence="1" id="KW-1133">Transmembrane helix</keyword>
<feature type="transmembrane region" description="Helical" evidence="1">
    <location>
        <begin position="176"/>
        <end position="193"/>
    </location>
</feature>
<keyword evidence="4" id="KW-1185">Reference proteome</keyword>
<evidence type="ECO:0000256" key="2">
    <source>
        <dbReference type="SAM" id="SignalP"/>
    </source>
</evidence>
<reference evidence="3 4" key="1">
    <citation type="submission" date="2024-05" db="EMBL/GenBank/DDBJ databases">
        <authorList>
            <person name="Wallberg A."/>
        </authorList>
    </citation>
    <scope>NUCLEOTIDE SEQUENCE [LARGE SCALE GENOMIC DNA]</scope>
</reference>
<dbReference type="Proteomes" id="UP001497623">
    <property type="component" value="Unassembled WGS sequence"/>
</dbReference>